<feature type="repeat" description="TPR" evidence="3">
    <location>
        <begin position="200"/>
        <end position="233"/>
    </location>
</feature>
<dbReference type="AlphaFoldDB" id="A0A9D9HM15"/>
<feature type="repeat" description="TPR" evidence="3">
    <location>
        <begin position="65"/>
        <end position="98"/>
    </location>
</feature>
<evidence type="ECO:0000256" key="4">
    <source>
        <dbReference type="SAM" id="SignalP"/>
    </source>
</evidence>
<dbReference type="Pfam" id="PF13181">
    <property type="entry name" value="TPR_8"/>
    <property type="match status" value="1"/>
</dbReference>
<reference evidence="5" key="2">
    <citation type="journal article" date="2021" name="PeerJ">
        <title>Extensive microbial diversity within the chicken gut microbiome revealed by metagenomics and culture.</title>
        <authorList>
            <person name="Gilroy R."/>
            <person name="Ravi A."/>
            <person name="Getino M."/>
            <person name="Pursley I."/>
            <person name="Horton D.L."/>
            <person name="Alikhan N.F."/>
            <person name="Baker D."/>
            <person name="Gharbi K."/>
            <person name="Hall N."/>
            <person name="Watson M."/>
            <person name="Adriaenssens E.M."/>
            <person name="Foster-Nyarko E."/>
            <person name="Jarju S."/>
            <person name="Secka A."/>
            <person name="Antonio M."/>
            <person name="Oren A."/>
            <person name="Chaudhuri R.R."/>
            <person name="La Ragione R."/>
            <person name="Hildebrand F."/>
            <person name="Pallen M.J."/>
        </authorList>
    </citation>
    <scope>NUCLEOTIDE SEQUENCE</scope>
    <source>
        <strain evidence="5">B1-3475</strain>
    </source>
</reference>
<dbReference type="PANTHER" id="PTHR45586:SF1">
    <property type="entry name" value="LIPOPOLYSACCHARIDE ASSEMBLY PROTEIN B"/>
    <property type="match status" value="1"/>
</dbReference>
<dbReference type="InterPro" id="IPR051012">
    <property type="entry name" value="CellSynth/LPSAsmb/PSIAsmb"/>
</dbReference>
<organism evidence="5 6">
    <name type="scientific">Candidatus Cryptobacteroides intestinigallinarum</name>
    <dbReference type="NCBI Taxonomy" id="2840767"/>
    <lineage>
        <taxon>Bacteria</taxon>
        <taxon>Pseudomonadati</taxon>
        <taxon>Bacteroidota</taxon>
        <taxon>Bacteroidia</taxon>
        <taxon>Bacteroidales</taxon>
        <taxon>Candidatus Cryptobacteroides</taxon>
    </lineage>
</organism>
<evidence type="ECO:0000256" key="2">
    <source>
        <dbReference type="ARBA" id="ARBA00022803"/>
    </source>
</evidence>
<reference evidence="5" key="1">
    <citation type="submission" date="2020-10" db="EMBL/GenBank/DDBJ databases">
        <authorList>
            <person name="Gilroy R."/>
        </authorList>
    </citation>
    <scope>NUCLEOTIDE SEQUENCE</scope>
    <source>
        <strain evidence="5">B1-3475</strain>
    </source>
</reference>
<keyword evidence="1" id="KW-0677">Repeat</keyword>
<evidence type="ECO:0000256" key="1">
    <source>
        <dbReference type="ARBA" id="ARBA00022737"/>
    </source>
</evidence>
<feature type="chain" id="PRO_5039176957" evidence="4">
    <location>
        <begin position="24"/>
        <end position="566"/>
    </location>
</feature>
<feature type="repeat" description="TPR" evidence="3">
    <location>
        <begin position="413"/>
        <end position="446"/>
    </location>
</feature>
<proteinExistence type="predicted"/>
<dbReference type="Gene3D" id="1.25.40.10">
    <property type="entry name" value="Tetratricopeptide repeat domain"/>
    <property type="match status" value="3"/>
</dbReference>
<sequence>MRSVIKSILIITQLTLLPTVTYASVKDSVSAFDYYIEGVREYAAGESSSADIMFSKSVRMNPENDAAWYYMAMLRLMDNDSDKALEYLEKAVSLSPDNQWYRLTSARLYANLGESDKAIDIYNALITEAPEKSDYYYELTDLLMRSNRLDEALGILERIDQLRGATEITGNAKYEILMAQGRYDEAEKQARKLDENFPSPRTALALGDLYKARYNDSTALYYYRKAVNMDPEFTPAYLGMAEVYRINRDFFNFFKSINIFLSDRDMNPLMKASYIEEVIFPSGIVPVFRPQVDTLINNTLNAHPSDTAILSMAGSYFIALDSIDKGLELLRRNVDLHPDVKSARMAYMGQLYYTRQWDTLIPVAQRTIELFPEHFSLKEILAIAYWQKGDTEAAAGLYRQILKVIPENHPMLISCYGSLGDLYHELGNRRKAYRYYEKGLRIDDNYSPILNNYAYYLSEEGRNLRKALEMSRKTVLNEPENPTYLDTYGWLLYLTGDYQEARKYLEKAKIYGGDESAVILDHYAETLYALKEYNLAFLYWGNAERLDPDMGLAEKVRERRKEADKR</sequence>
<dbReference type="InterPro" id="IPR003107">
    <property type="entry name" value="HAT"/>
</dbReference>
<dbReference type="EMBL" id="JADIMK010000080">
    <property type="protein sequence ID" value="MBO8456323.1"/>
    <property type="molecule type" value="Genomic_DNA"/>
</dbReference>
<dbReference type="PANTHER" id="PTHR45586">
    <property type="entry name" value="TPR REPEAT-CONTAINING PROTEIN PA4667"/>
    <property type="match status" value="1"/>
</dbReference>
<dbReference type="Pfam" id="PF14559">
    <property type="entry name" value="TPR_19"/>
    <property type="match status" value="1"/>
</dbReference>
<dbReference type="Proteomes" id="UP000823617">
    <property type="component" value="Unassembled WGS sequence"/>
</dbReference>
<comment type="caution">
    <text evidence="5">The sequence shown here is derived from an EMBL/GenBank/DDBJ whole genome shotgun (WGS) entry which is preliminary data.</text>
</comment>
<dbReference type="InterPro" id="IPR011990">
    <property type="entry name" value="TPR-like_helical_dom_sf"/>
</dbReference>
<dbReference type="SMART" id="SM00028">
    <property type="entry name" value="TPR"/>
    <property type="match status" value="8"/>
</dbReference>
<dbReference type="InterPro" id="IPR019734">
    <property type="entry name" value="TPR_rpt"/>
</dbReference>
<name>A0A9D9HM15_9BACT</name>
<dbReference type="Pfam" id="PF13424">
    <property type="entry name" value="TPR_12"/>
    <property type="match status" value="1"/>
</dbReference>
<keyword evidence="4" id="KW-0732">Signal</keyword>
<dbReference type="PROSITE" id="PS50005">
    <property type="entry name" value="TPR"/>
    <property type="match status" value="3"/>
</dbReference>
<dbReference type="SUPFAM" id="SSF48452">
    <property type="entry name" value="TPR-like"/>
    <property type="match status" value="3"/>
</dbReference>
<evidence type="ECO:0000313" key="5">
    <source>
        <dbReference type="EMBL" id="MBO8456323.1"/>
    </source>
</evidence>
<dbReference type="GO" id="GO:0006396">
    <property type="term" value="P:RNA processing"/>
    <property type="evidence" value="ECO:0007669"/>
    <property type="project" value="InterPro"/>
</dbReference>
<evidence type="ECO:0000256" key="3">
    <source>
        <dbReference type="PROSITE-ProRule" id="PRU00339"/>
    </source>
</evidence>
<accession>A0A9D9HM15</accession>
<feature type="signal peptide" evidence="4">
    <location>
        <begin position="1"/>
        <end position="23"/>
    </location>
</feature>
<dbReference type="SMART" id="SM00386">
    <property type="entry name" value="HAT"/>
    <property type="match status" value="3"/>
</dbReference>
<gene>
    <name evidence="5" type="ORF">IAC08_08000</name>
</gene>
<evidence type="ECO:0000313" key="6">
    <source>
        <dbReference type="Proteomes" id="UP000823617"/>
    </source>
</evidence>
<protein>
    <submittedName>
        <fullName evidence="5">Tetratricopeptide repeat protein</fullName>
    </submittedName>
</protein>
<keyword evidence="2 3" id="KW-0802">TPR repeat</keyword>